<protein>
    <submittedName>
        <fullName evidence="5">TANK-binding kinase 1-binding protein 1</fullName>
    </submittedName>
</protein>
<evidence type="ECO:0000259" key="4">
    <source>
        <dbReference type="Pfam" id="PF12845"/>
    </source>
</evidence>
<keyword evidence="1" id="KW-0597">Phosphoprotein</keyword>
<evidence type="ECO:0000313" key="6">
    <source>
        <dbReference type="Proteomes" id="UP000314294"/>
    </source>
</evidence>
<gene>
    <name evidence="5" type="primary">TBKBP1_0</name>
    <name evidence="5" type="ORF">EYF80_024491</name>
</gene>
<keyword evidence="5" id="KW-0808">Transferase</keyword>
<evidence type="ECO:0000256" key="3">
    <source>
        <dbReference type="SAM" id="MobiDB-lite"/>
    </source>
</evidence>
<dbReference type="GO" id="GO:0016301">
    <property type="term" value="F:kinase activity"/>
    <property type="evidence" value="ECO:0007669"/>
    <property type="project" value="UniProtKB-KW"/>
</dbReference>
<keyword evidence="6" id="KW-1185">Reference proteome</keyword>
<dbReference type="AlphaFoldDB" id="A0A4Z2HHU8"/>
<reference evidence="5 6" key="1">
    <citation type="submission" date="2019-03" db="EMBL/GenBank/DDBJ databases">
        <title>First draft genome of Liparis tanakae, snailfish: a comprehensive survey of snailfish specific genes.</title>
        <authorList>
            <person name="Kim W."/>
            <person name="Song I."/>
            <person name="Jeong J.-H."/>
            <person name="Kim D."/>
            <person name="Kim S."/>
            <person name="Ryu S."/>
            <person name="Song J.Y."/>
            <person name="Lee S.K."/>
        </authorList>
    </citation>
    <scope>NUCLEOTIDE SEQUENCE [LARGE SCALE GENOMIC DNA]</scope>
    <source>
        <tissue evidence="5">Muscle</tissue>
    </source>
</reference>
<dbReference type="InterPro" id="IPR051891">
    <property type="entry name" value="TBK1-IKBKE_adapters"/>
</dbReference>
<organism evidence="5 6">
    <name type="scientific">Liparis tanakae</name>
    <name type="common">Tanaka's snailfish</name>
    <dbReference type="NCBI Taxonomy" id="230148"/>
    <lineage>
        <taxon>Eukaryota</taxon>
        <taxon>Metazoa</taxon>
        <taxon>Chordata</taxon>
        <taxon>Craniata</taxon>
        <taxon>Vertebrata</taxon>
        <taxon>Euteleostomi</taxon>
        <taxon>Actinopterygii</taxon>
        <taxon>Neopterygii</taxon>
        <taxon>Teleostei</taxon>
        <taxon>Neoteleostei</taxon>
        <taxon>Acanthomorphata</taxon>
        <taxon>Eupercaria</taxon>
        <taxon>Perciformes</taxon>
        <taxon>Cottioidei</taxon>
        <taxon>Cottales</taxon>
        <taxon>Liparidae</taxon>
        <taxon>Liparis</taxon>
    </lineage>
</organism>
<sequence length="190" mass="21719">MGRRTERKRCGSEERWVLGVRWRPTAFLQTSVTFWFHHVTPTAHLQGSLRFLCLFLVNLALAYTELTEELGRLQALSGKQTEILRKASQEHSSPAQRHSPIHHQRHSPVPQRHSPISQRHSPVPPPSHHSPIQQRRSPVLQRLSPDMHRRSPLLDILRNRNSGESECGATSDACVRCFYRRGCKMSAGAC</sequence>
<dbReference type="PANTHER" id="PTHR14432">
    <property type="entry name" value="PROSAPIP2 PROTEIN/5-AZACYTIDINE INDUCED GENE 2"/>
    <property type="match status" value="1"/>
</dbReference>
<accession>A0A4Z2HHU8</accession>
<keyword evidence="2" id="KW-0175">Coiled coil</keyword>
<dbReference type="InterPro" id="IPR024581">
    <property type="entry name" value="TBD"/>
</dbReference>
<evidence type="ECO:0000256" key="2">
    <source>
        <dbReference type="ARBA" id="ARBA00023054"/>
    </source>
</evidence>
<feature type="region of interest" description="Disordered" evidence="3">
    <location>
        <begin position="86"/>
        <end position="152"/>
    </location>
</feature>
<proteinExistence type="predicted"/>
<comment type="caution">
    <text evidence="5">The sequence shown here is derived from an EMBL/GenBank/DDBJ whole genome shotgun (WGS) entry which is preliminary data.</text>
</comment>
<name>A0A4Z2HHU8_9TELE</name>
<dbReference type="EMBL" id="SRLO01000237">
    <property type="protein sequence ID" value="TNN65336.1"/>
    <property type="molecule type" value="Genomic_DNA"/>
</dbReference>
<dbReference type="Pfam" id="PF12845">
    <property type="entry name" value="TBD"/>
    <property type="match status" value="1"/>
</dbReference>
<dbReference type="PANTHER" id="PTHR14432:SF2">
    <property type="entry name" value="TANK-BINDING KINASE 1-BINDING PROTEIN 1"/>
    <property type="match status" value="1"/>
</dbReference>
<keyword evidence="5" id="KW-0418">Kinase</keyword>
<evidence type="ECO:0000313" key="5">
    <source>
        <dbReference type="EMBL" id="TNN65336.1"/>
    </source>
</evidence>
<dbReference type="GO" id="GO:0005737">
    <property type="term" value="C:cytoplasm"/>
    <property type="evidence" value="ECO:0007669"/>
    <property type="project" value="TreeGrafter"/>
</dbReference>
<dbReference type="OrthoDB" id="8796075at2759"/>
<dbReference type="Proteomes" id="UP000314294">
    <property type="component" value="Unassembled WGS sequence"/>
</dbReference>
<evidence type="ECO:0000256" key="1">
    <source>
        <dbReference type="ARBA" id="ARBA00022553"/>
    </source>
</evidence>
<feature type="domain" description="Tbk1/Ikki binding" evidence="4">
    <location>
        <begin position="57"/>
        <end position="101"/>
    </location>
</feature>